<evidence type="ECO:0000313" key="1">
    <source>
        <dbReference type="EMBL" id="KAJ7037023.1"/>
    </source>
</evidence>
<comment type="caution">
    <text evidence="1">The sequence shown here is derived from an EMBL/GenBank/DDBJ whole genome shotgun (WGS) entry which is preliminary data.</text>
</comment>
<proteinExistence type="predicted"/>
<name>A0AAD6T342_9AGAR</name>
<gene>
    <name evidence="1" type="ORF">C8F04DRAFT_427176</name>
</gene>
<sequence length="147" mass="16175">MRLFSLFFVPPQIPQYARCVVPGPTSLEKPCLPTASIKNANFPILLLYHPKRPLGTSDASLPGLKRRQCVALRAPALKMGFFCFSFPPPQGSQYLRNVAPRTRTLAMPCAPHQSHPNSHPASGILHPLRVPLSRRLRASALFQLSAG</sequence>
<reference evidence="1" key="1">
    <citation type="submission" date="2023-03" db="EMBL/GenBank/DDBJ databases">
        <title>Massive genome expansion in bonnet fungi (Mycena s.s.) driven by repeated elements and novel gene families across ecological guilds.</title>
        <authorList>
            <consortium name="Lawrence Berkeley National Laboratory"/>
            <person name="Harder C.B."/>
            <person name="Miyauchi S."/>
            <person name="Viragh M."/>
            <person name="Kuo A."/>
            <person name="Thoen E."/>
            <person name="Andreopoulos B."/>
            <person name="Lu D."/>
            <person name="Skrede I."/>
            <person name="Drula E."/>
            <person name="Henrissat B."/>
            <person name="Morin E."/>
            <person name="Kohler A."/>
            <person name="Barry K."/>
            <person name="LaButti K."/>
            <person name="Morin E."/>
            <person name="Salamov A."/>
            <person name="Lipzen A."/>
            <person name="Mereny Z."/>
            <person name="Hegedus B."/>
            <person name="Baldrian P."/>
            <person name="Stursova M."/>
            <person name="Weitz H."/>
            <person name="Taylor A."/>
            <person name="Grigoriev I.V."/>
            <person name="Nagy L.G."/>
            <person name="Martin F."/>
            <person name="Kauserud H."/>
        </authorList>
    </citation>
    <scope>NUCLEOTIDE SEQUENCE</scope>
    <source>
        <strain evidence="1">CBHHK200</strain>
    </source>
</reference>
<organism evidence="1 2">
    <name type="scientific">Mycena alexandri</name>
    <dbReference type="NCBI Taxonomy" id="1745969"/>
    <lineage>
        <taxon>Eukaryota</taxon>
        <taxon>Fungi</taxon>
        <taxon>Dikarya</taxon>
        <taxon>Basidiomycota</taxon>
        <taxon>Agaricomycotina</taxon>
        <taxon>Agaricomycetes</taxon>
        <taxon>Agaricomycetidae</taxon>
        <taxon>Agaricales</taxon>
        <taxon>Marasmiineae</taxon>
        <taxon>Mycenaceae</taxon>
        <taxon>Mycena</taxon>
    </lineage>
</organism>
<evidence type="ECO:0000313" key="2">
    <source>
        <dbReference type="Proteomes" id="UP001218188"/>
    </source>
</evidence>
<accession>A0AAD6T342</accession>
<dbReference type="EMBL" id="JARJCM010000039">
    <property type="protein sequence ID" value="KAJ7037023.1"/>
    <property type="molecule type" value="Genomic_DNA"/>
</dbReference>
<dbReference type="Proteomes" id="UP001218188">
    <property type="component" value="Unassembled WGS sequence"/>
</dbReference>
<dbReference type="AlphaFoldDB" id="A0AAD6T342"/>
<protein>
    <submittedName>
        <fullName evidence="1">Uncharacterized protein</fullName>
    </submittedName>
</protein>
<keyword evidence="2" id="KW-1185">Reference proteome</keyword>